<dbReference type="GO" id="GO:0006508">
    <property type="term" value="P:proteolysis"/>
    <property type="evidence" value="ECO:0007669"/>
    <property type="project" value="InterPro"/>
</dbReference>
<dbReference type="PROSITE" id="PS00141">
    <property type="entry name" value="ASP_PROTEASE"/>
    <property type="match status" value="1"/>
</dbReference>
<dbReference type="Ensembl" id="ENSCMUT00000037986.1">
    <property type="protein sequence ID" value="ENSCMUP00000033591.1"/>
    <property type="gene ID" value="ENSCMUG00000019159.1"/>
</dbReference>
<dbReference type="Proteomes" id="UP000694553">
    <property type="component" value="Unassembled WGS sequence"/>
</dbReference>
<dbReference type="InterPro" id="IPR021109">
    <property type="entry name" value="Peptidase_aspartic_dom_sf"/>
</dbReference>
<reference evidence="3" key="1">
    <citation type="submission" date="2019-10" db="EMBL/GenBank/DDBJ databases">
        <title>Corvus moneduloides (New Caledonian crow) genome, bCorMon1, primary haplotype.</title>
        <authorList>
            <person name="Rutz C."/>
            <person name="Fungtammasan C."/>
            <person name="Mountcastle J."/>
            <person name="Formenti G."/>
            <person name="Chow W."/>
            <person name="Howe K."/>
            <person name="Steele M.P."/>
            <person name="Fernandes J."/>
            <person name="Gilbert M.T.P."/>
            <person name="Fedrigo O."/>
            <person name="Jarvis E.D."/>
            <person name="Gemmell N."/>
        </authorList>
    </citation>
    <scope>NUCLEOTIDE SEQUENCE [LARGE SCALE GENOMIC DNA]</scope>
</reference>
<feature type="compositionally biased region" description="Polar residues" evidence="1">
    <location>
        <begin position="55"/>
        <end position="64"/>
    </location>
</feature>
<sequence length="143" mass="15735">SSVTLRLTEPSEGRVPPSSMSTQTVTEEKEPRCKTTASMSTQTDTEEKEPRRKTTASMGPASSQVEERENRVFWTVWVRWPGTSDPQRYTALVDTGAQCTLMPSRYVGAEPISISGVTGGSQQLTVLEAEVSLTGNEWQKHSI</sequence>
<proteinExistence type="predicted"/>
<dbReference type="GO" id="GO:0004190">
    <property type="term" value="F:aspartic-type endopeptidase activity"/>
    <property type="evidence" value="ECO:0007669"/>
    <property type="project" value="InterPro"/>
</dbReference>
<feature type="region of interest" description="Disordered" evidence="1">
    <location>
        <begin position="1"/>
        <end position="68"/>
    </location>
</feature>
<organism evidence="2 3">
    <name type="scientific">Corvus moneduloides</name>
    <name type="common">New Caledonian crow</name>
    <dbReference type="NCBI Taxonomy" id="1196302"/>
    <lineage>
        <taxon>Eukaryota</taxon>
        <taxon>Metazoa</taxon>
        <taxon>Chordata</taxon>
        <taxon>Craniata</taxon>
        <taxon>Vertebrata</taxon>
        <taxon>Euteleostomi</taxon>
        <taxon>Archelosauria</taxon>
        <taxon>Archosauria</taxon>
        <taxon>Dinosauria</taxon>
        <taxon>Saurischia</taxon>
        <taxon>Theropoda</taxon>
        <taxon>Coelurosauria</taxon>
        <taxon>Aves</taxon>
        <taxon>Neognathae</taxon>
        <taxon>Neoaves</taxon>
        <taxon>Telluraves</taxon>
        <taxon>Australaves</taxon>
        <taxon>Passeriformes</taxon>
        <taxon>Corvoidea</taxon>
        <taxon>Corvidae</taxon>
        <taxon>Corvus</taxon>
    </lineage>
</organism>
<reference evidence="2" key="2">
    <citation type="submission" date="2025-08" db="UniProtKB">
        <authorList>
            <consortium name="Ensembl"/>
        </authorList>
    </citation>
    <scope>IDENTIFICATION</scope>
</reference>
<reference evidence="2" key="3">
    <citation type="submission" date="2025-09" db="UniProtKB">
        <authorList>
            <consortium name="Ensembl"/>
        </authorList>
    </citation>
    <scope>IDENTIFICATION</scope>
</reference>
<evidence type="ECO:0000313" key="3">
    <source>
        <dbReference type="Proteomes" id="UP000694553"/>
    </source>
</evidence>
<name>A0A8U7MAH9_CORMO</name>
<dbReference type="AlphaFoldDB" id="A0A8U7MAH9"/>
<accession>A0A8U7MAH9</accession>
<evidence type="ECO:0000256" key="1">
    <source>
        <dbReference type="SAM" id="MobiDB-lite"/>
    </source>
</evidence>
<evidence type="ECO:0000313" key="2">
    <source>
        <dbReference type="Ensembl" id="ENSCMUP00000033591.1"/>
    </source>
</evidence>
<dbReference type="InterPro" id="IPR001969">
    <property type="entry name" value="Aspartic_peptidase_AS"/>
</dbReference>
<keyword evidence="3" id="KW-1185">Reference proteome</keyword>
<protein>
    <submittedName>
        <fullName evidence="2">Uncharacterized protein</fullName>
    </submittedName>
</protein>
<dbReference type="SUPFAM" id="SSF50630">
    <property type="entry name" value="Acid proteases"/>
    <property type="match status" value="1"/>
</dbReference>